<dbReference type="GO" id="GO:0000162">
    <property type="term" value="P:L-tryptophan biosynthetic process"/>
    <property type="evidence" value="ECO:0007669"/>
    <property type="project" value="TreeGrafter"/>
</dbReference>
<dbReference type="Proteomes" id="UP000823964">
    <property type="component" value="Unassembled WGS sequence"/>
</dbReference>
<accession>A0A9D1VBA6</accession>
<protein>
    <submittedName>
        <fullName evidence="2">Aminodeoxychorismate synthase component I</fullName>
        <ecNumber evidence="2">2.6.1.85</ecNumber>
    </submittedName>
</protein>
<reference evidence="2" key="2">
    <citation type="submission" date="2021-04" db="EMBL/GenBank/DDBJ databases">
        <authorList>
            <person name="Gilroy R."/>
        </authorList>
    </citation>
    <scope>NUCLEOTIDE SEQUENCE</scope>
    <source>
        <strain evidence="2">14975</strain>
    </source>
</reference>
<keyword evidence="2" id="KW-0808">Transferase</keyword>
<dbReference type="EC" id="2.6.1.85" evidence="2"/>
<dbReference type="GO" id="GO:0046820">
    <property type="term" value="F:4-amino-4-deoxychorismate synthase activity"/>
    <property type="evidence" value="ECO:0007669"/>
    <property type="project" value="UniProtKB-EC"/>
</dbReference>
<sequence>MSISESARQRFNAWGRERRPFVFVIPYDEALPCVLEALDEPGDVFYALPSAQRLPEGSPLPEPVLWEPEFLPRPLYERAFEKVQYHLRRGDSYLTNLCMATPLRSNLSLEQIFLRARAPYRVLVRGLFTCFSPELFVRMDGNAVTTCPMKGTSPADGDAEPEALLADEKERREHATVTDLLRNDLAMVGQGVQVRRYRYAERIVTQQGDLWATSSEVEARLPDDWRDRLGDLLGALLPAGSVTGAPKARTCRVIAEAEPQSRGYYTGVFGVFDGRELESAVSIRFVEQVGEGRFLYRSGGGITTLSDVREEYDELCRKVYLPFDPAEEGAEARRGGADAF</sequence>
<dbReference type="SUPFAM" id="SSF56322">
    <property type="entry name" value="ADC synthase"/>
    <property type="match status" value="1"/>
</dbReference>
<dbReference type="AlphaFoldDB" id="A0A9D1VBA6"/>
<reference evidence="2" key="1">
    <citation type="journal article" date="2021" name="PeerJ">
        <title>Extensive microbial diversity within the chicken gut microbiome revealed by metagenomics and culture.</title>
        <authorList>
            <person name="Gilroy R."/>
            <person name="Ravi A."/>
            <person name="Getino M."/>
            <person name="Pursley I."/>
            <person name="Horton D.L."/>
            <person name="Alikhan N.F."/>
            <person name="Baker D."/>
            <person name="Gharbi K."/>
            <person name="Hall N."/>
            <person name="Watson M."/>
            <person name="Adriaenssens E.M."/>
            <person name="Foster-Nyarko E."/>
            <person name="Jarju S."/>
            <person name="Secka A."/>
            <person name="Antonio M."/>
            <person name="Oren A."/>
            <person name="Chaudhuri R.R."/>
            <person name="La Ragione R."/>
            <person name="Hildebrand F."/>
            <person name="Pallen M.J."/>
        </authorList>
    </citation>
    <scope>NUCLEOTIDE SEQUENCE</scope>
    <source>
        <strain evidence="2">14975</strain>
    </source>
</reference>
<dbReference type="PRINTS" id="PR00095">
    <property type="entry name" value="ANTSNTHASEI"/>
</dbReference>
<dbReference type="PANTHER" id="PTHR11236:SF50">
    <property type="entry name" value="AMINODEOXYCHORISMATE SYNTHASE COMPONENT 1"/>
    <property type="match status" value="1"/>
</dbReference>
<evidence type="ECO:0000313" key="3">
    <source>
        <dbReference type="Proteomes" id="UP000823964"/>
    </source>
</evidence>
<comment type="caution">
    <text evidence="2">The sequence shown here is derived from an EMBL/GenBank/DDBJ whole genome shotgun (WGS) entry which is preliminary data.</text>
</comment>
<name>A0A9D1VBA6_9BACT</name>
<feature type="domain" description="Chorismate-utilising enzyme C-terminal" evidence="1">
    <location>
        <begin position="76"/>
        <end position="318"/>
    </location>
</feature>
<gene>
    <name evidence="2" type="ORF">H9862_05175</name>
</gene>
<dbReference type="EMBL" id="DXFQ01000090">
    <property type="protein sequence ID" value="HIX19981.1"/>
    <property type="molecule type" value="Genomic_DNA"/>
</dbReference>
<organism evidence="2 3">
    <name type="scientific">Candidatus Akkermansia intestinigallinarum</name>
    <dbReference type="NCBI Taxonomy" id="2838431"/>
    <lineage>
        <taxon>Bacteria</taxon>
        <taxon>Pseudomonadati</taxon>
        <taxon>Verrucomicrobiota</taxon>
        <taxon>Verrucomicrobiia</taxon>
        <taxon>Verrucomicrobiales</taxon>
        <taxon>Akkermansiaceae</taxon>
        <taxon>Akkermansia</taxon>
    </lineage>
</organism>
<dbReference type="NCBIfam" id="NF005486">
    <property type="entry name" value="PRK07093.1"/>
    <property type="match status" value="1"/>
</dbReference>
<dbReference type="Pfam" id="PF00425">
    <property type="entry name" value="Chorismate_bind"/>
    <property type="match status" value="1"/>
</dbReference>
<keyword evidence="2" id="KW-0032">Aminotransferase</keyword>
<dbReference type="InterPro" id="IPR015890">
    <property type="entry name" value="Chorismate_C"/>
</dbReference>
<dbReference type="PANTHER" id="PTHR11236">
    <property type="entry name" value="AMINOBENZOATE/ANTHRANILATE SYNTHASE"/>
    <property type="match status" value="1"/>
</dbReference>
<evidence type="ECO:0000313" key="2">
    <source>
        <dbReference type="EMBL" id="HIX19981.1"/>
    </source>
</evidence>
<dbReference type="Gene3D" id="3.60.120.10">
    <property type="entry name" value="Anthranilate synthase"/>
    <property type="match status" value="1"/>
</dbReference>
<proteinExistence type="predicted"/>
<dbReference type="InterPro" id="IPR019999">
    <property type="entry name" value="Anth_synth_I-like"/>
</dbReference>
<dbReference type="InterPro" id="IPR005801">
    <property type="entry name" value="ADC_synthase"/>
</dbReference>
<evidence type="ECO:0000259" key="1">
    <source>
        <dbReference type="Pfam" id="PF00425"/>
    </source>
</evidence>